<feature type="region of interest" description="Disordered" evidence="1">
    <location>
        <begin position="821"/>
        <end position="873"/>
    </location>
</feature>
<dbReference type="EMBL" id="OU900095">
    <property type="protein sequence ID" value="CAG9858520.1"/>
    <property type="molecule type" value="Genomic_DNA"/>
</dbReference>
<organism evidence="2 3">
    <name type="scientific">Phyllotreta striolata</name>
    <name type="common">Striped flea beetle</name>
    <name type="synonym">Crioceris striolata</name>
    <dbReference type="NCBI Taxonomy" id="444603"/>
    <lineage>
        <taxon>Eukaryota</taxon>
        <taxon>Metazoa</taxon>
        <taxon>Ecdysozoa</taxon>
        <taxon>Arthropoda</taxon>
        <taxon>Hexapoda</taxon>
        <taxon>Insecta</taxon>
        <taxon>Pterygota</taxon>
        <taxon>Neoptera</taxon>
        <taxon>Endopterygota</taxon>
        <taxon>Coleoptera</taxon>
        <taxon>Polyphaga</taxon>
        <taxon>Cucujiformia</taxon>
        <taxon>Chrysomeloidea</taxon>
        <taxon>Chrysomelidae</taxon>
        <taxon>Galerucinae</taxon>
        <taxon>Alticini</taxon>
        <taxon>Phyllotreta</taxon>
    </lineage>
</organism>
<accession>A0A9N9TH94</accession>
<name>A0A9N9TH94_PHYSR</name>
<feature type="region of interest" description="Disordered" evidence="1">
    <location>
        <begin position="96"/>
        <end position="163"/>
    </location>
</feature>
<feature type="compositionally biased region" description="Basic residues" evidence="1">
    <location>
        <begin position="145"/>
        <end position="156"/>
    </location>
</feature>
<feature type="region of interest" description="Disordered" evidence="1">
    <location>
        <begin position="439"/>
        <end position="525"/>
    </location>
</feature>
<feature type="compositionally biased region" description="Polar residues" evidence="1">
    <location>
        <begin position="498"/>
        <end position="521"/>
    </location>
</feature>
<proteinExistence type="predicted"/>
<feature type="region of interest" description="Disordered" evidence="1">
    <location>
        <begin position="383"/>
        <end position="403"/>
    </location>
</feature>
<feature type="compositionally biased region" description="Basic and acidic residues" evidence="1">
    <location>
        <begin position="114"/>
        <end position="126"/>
    </location>
</feature>
<gene>
    <name evidence="2" type="ORF">PHYEVI_LOCUS4909</name>
</gene>
<feature type="region of interest" description="Disordered" evidence="1">
    <location>
        <begin position="560"/>
        <end position="603"/>
    </location>
</feature>
<feature type="compositionally biased region" description="Low complexity" evidence="1">
    <location>
        <begin position="590"/>
        <end position="603"/>
    </location>
</feature>
<feature type="compositionally biased region" description="Polar residues" evidence="1">
    <location>
        <begin position="96"/>
        <end position="113"/>
    </location>
</feature>
<feature type="compositionally biased region" description="Basic and acidic residues" evidence="1">
    <location>
        <begin position="850"/>
        <end position="870"/>
    </location>
</feature>
<dbReference type="Proteomes" id="UP001153712">
    <property type="component" value="Chromosome 2"/>
</dbReference>
<feature type="region of interest" description="Disordered" evidence="1">
    <location>
        <begin position="943"/>
        <end position="964"/>
    </location>
</feature>
<feature type="compositionally biased region" description="Basic and acidic residues" evidence="1">
    <location>
        <begin position="576"/>
        <end position="589"/>
    </location>
</feature>
<evidence type="ECO:0000313" key="3">
    <source>
        <dbReference type="Proteomes" id="UP001153712"/>
    </source>
</evidence>
<feature type="compositionally biased region" description="Polar residues" evidence="1">
    <location>
        <begin position="290"/>
        <end position="299"/>
    </location>
</feature>
<reference evidence="2" key="1">
    <citation type="submission" date="2022-01" db="EMBL/GenBank/DDBJ databases">
        <authorList>
            <person name="King R."/>
        </authorList>
    </citation>
    <scope>NUCLEOTIDE SEQUENCE</scope>
</reference>
<evidence type="ECO:0000256" key="1">
    <source>
        <dbReference type="SAM" id="MobiDB-lite"/>
    </source>
</evidence>
<feature type="compositionally biased region" description="Polar residues" evidence="1">
    <location>
        <begin position="1094"/>
        <end position="1104"/>
    </location>
</feature>
<feature type="compositionally biased region" description="Low complexity" evidence="1">
    <location>
        <begin position="460"/>
        <end position="469"/>
    </location>
</feature>
<dbReference type="AlphaFoldDB" id="A0A9N9TH94"/>
<feature type="region of interest" description="Disordered" evidence="1">
    <location>
        <begin position="1089"/>
        <end position="1154"/>
    </location>
</feature>
<dbReference type="OrthoDB" id="6287635at2759"/>
<sequence length="1184" mass="132536">MDSRATALAKLVLGYLKSEKCKSAYNEFLQNSACFQRYSSSQSKYIATRYIGLTLEDIFIQYSDLSQIIQGRLEATNYYNEQHPNENLVDQLQYLLSNGPSSRPSTPGLSSQRSFRDEVSPHRSDVDTTQSDALPGNSPVEKYSSSKRKSGNRHGWKALATSSPSSSFEVQTSDIINTEVLAESLLENKEFHEKIAQTINKVVERQFDSTVKEVIQETERDPIFDKILEEIVGTSTNNEMSKEIGSHNMMTRCIGSPCTSLDNEKEKMSNSEEISPAKVQKPNKEKHNSNSKCTTLPDNPLNCTPQLPGSEQVANLENYFLAVPTTPSIPNPFYLNTMTSLLIPPIATVVVNKPPQSSAFITEQDIMKMPVILNDDRNIAANPTGSVGEKENVSPKTPAVPKVGASPKELQEFFKNYRPDETKELSTVKKTGLKRVIYPKLPNKPQNSTKKIDNLPETISTNTATSTAANDKECTNKNSSSDMKSKTPLSDATKKPTPKSSSHIRSLNFTTPPKSNFSQKPPDSEAKKVVKTLFEKSKPYAWDSDLREIVKSDLPLTKRAAVKKKPLKRGRKPKTAKSEKPPEPEKIPENSEPPGNSNENEPISSKETIVDKEEQFITPVTVKEPVVVVNPTKAVCNITSMLETPYKSDQHPKTPGVATPMNFNDDGTPFTKMLDANLNGVDINSIETPSLLNTPGFPPITPNIDMLSPYPNRPTDYSTGSSYYQPSDSEQNKMLEAEVRQVEKNYSELTINLIDHTKYFNKNIIGKKNLNLLKDDLSDCSQDSNENMEDSSWCGKESNDTVIFKKKTETPKKFYSLRKRVKKVESANKKPAKKDKKPPAAACPVPKQSPIEEDKTKSKKPDQSPSKEELAEQFSLARELEKKRLKMVNSLKEANETSSKVKKQTNGKFKIKPIAKVFTSKASKKRKRNQEMIRTVMNDLRTSDDSELDLSLSENESAEIDEKDLDKSKTFKTVSDVEAQNLIDGLKERGIHLMQNKSPKKQLVDNKEVLSSSQILESEEREIFDTFTTDECISIVYDGKNKAGSSAVDKPKASESDQTEFIGKIYLERIDKEVDIHLKQTDFFSLLDVVPKPGNTSPAATVQSDEIKKATNKPDSKASEDLTSSTSTRKEKIEENSPNKSRKRRFSDDSESEKTCTKMLKSLDLDSFLNIIHQEKEKETKPKK</sequence>
<feature type="compositionally biased region" description="Basic and acidic residues" evidence="1">
    <location>
        <begin position="1105"/>
        <end position="1120"/>
    </location>
</feature>
<evidence type="ECO:0000313" key="2">
    <source>
        <dbReference type="EMBL" id="CAG9858520.1"/>
    </source>
</evidence>
<protein>
    <submittedName>
        <fullName evidence="2">Uncharacterized protein</fullName>
    </submittedName>
</protein>
<feature type="compositionally biased region" description="Basic residues" evidence="1">
    <location>
        <begin position="560"/>
        <end position="575"/>
    </location>
</feature>
<feature type="compositionally biased region" description="Basic and acidic residues" evidence="1">
    <location>
        <begin position="1128"/>
        <end position="1137"/>
    </location>
</feature>
<feature type="region of interest" description="Disordered" evidence="1">
    <location>
        <begin position="259"/>
        <end position="299"/>
    </location>
</feature>
<keyword evidence="3" id="KW-1185">Reference proteome</keyword>
<feature type="compositionally biased region" description="Polar residues" evidence="1">
    <location>
        <begin position="476"/>
        <end position="490"/>
    </location>
</feature>